<dbReference type="Proteomes" id="UP000730862">
    <property type="component" value="Unassembled WGS sequence"/>
</dbReference>
<evidence type="ECO:0000313" key="1">
    <source>
        <dbReference type="EMBL" id="MBS5964666.1"/>
    </source>
</evidence>
<accession>A0A233V1C5</accession>
<dbReference type="Proteomes" id="UP000215413">
    <property type="component" value="Unassembled WGS sequence"/>
</dbReference>
<evidence type="ECO:0000313" key="2">
    <source>
        <dbReference type="EMBL" id="OXZ29111.1"/>
    </source>
</evidence>
<reference evidence="1" key="3">
    <citation type="submission" date="2021-02" db="EMBL/GenBank/DDBJ databases">
        <title>Infant gut strain persistence is associated with maternal origin, phylogeny, and functional potential including surface adhesion and iron acquisition.</title>
        <authorList>
            <person name="Lou Y.C."/>
        </authorList>
    </citation>
    <scope>NUCLEOTIDE SEQUENCE</scope>
    <source>
        <strain evidence="1">L3_058_000G1_dasL3_058_000G1_concoct_72</strain>
    </source>
</reference>
<protein>
    <submittedName>
        <fullName evidence="2">Radical SAM protein</fullName>
    </submittedName>
</protein>
<dbReference type="EMBL" id="JAHAIK010000006">
    <property type="protein sequence ID" value="MBS5964666.1"/>
    <property type="molecule type" value="Genomic_DNA"/>
</dbReference>
<sequence length="228" mass="26819">MNRYAKIEEKLKREIVLLKGRPCFWGKCTFCDYIEDNTVDMDDAVRENREILQNVTGEFGVLECINSGNVFELPEQTKIDIRNLIHEKNIHTLVFEAHYIFKNRLHEIREFFGCEVLFKTGIETFDYDFRENVLNKNAKFTDVKDVSDYFDSACLMVGIKGQTKEMIEKDIEIGLSNFKWITINIFINNSTPIKRDDELVKWFLENHYDLKDHPKVEMLVENTDLGVG</sequence>
<dbReference type="RefSeq" id="WP_094205057.1">
    <property type="nucleotide sequence ID" value="NZ_JAHAIK010000006.1"/>
</dbReference>
<dbReference type="InterPro" id="IPR007197">
    <property type="entry name" value="rSAM"/>
</dbReference>
<dbReference type="GO" id="GO:0051536">
    <property type="term" value="F:iron-sulfur cluster binding"/>
    <property type="evidence" value="ECO:0007669"/>
    <property type="project" value="InterPro"/>
</dbReference>
<comment type="caution">
    <text evidence="2">The sequence shown here is derived from an EMBL/GenBank/DDBJ whole genome shotgun (WGS) entry which is preliminary data.</text>
</comment>
<dbReference type="AlphaFoldDB" id="A0A233V1C5"/>
<dbReference type="EMBL" id="NDYC01000004">
    <property type="protein sequence ID" value="OXZ29111.1"/>
    <property type="molecule type" value="Genomic_DNA"/>
</dbReference>
<proteinExistence type="predicted"/>
<reference evidence="2" key="1">
    <citation type="journal article" date="2017" name="J. Clin. Microbiol.">
        <title>Finegoldia magna Isolated from Orthopedic Joint Implant-Associated Infections.</title>
        <authorList>
            <person name="Soderquist B."/>
            <person name="Bjorklund S."/>
            <person name="Hellmark B."/>
            <person name="Jensen A."/>
            <person name="Bruggemann H."/>
        </authorList>
    </citation>
    <scope>NUCLEOTIDE SEQUENCE</scope>
    <source>
        <strain evidence="2">CCUG 54800</strain>
    </source>
</reference>
<dbReference type="SFLD" id="SFLDS00029">
    <property type="entry name" value="Radical_SAM"/>
    <property type="match status" value="1"/>
</dbReference>
<organism evidence="2 3">
    <name type="scientific">Finegoldia magna</name>
    <name type="common">Peptostreptococcus magnus</name>
    <dbReference type="NCBI Taxonomy" id="1260"/>
    <lineage>
        <taxon>Bacteria</taxon>
        <taxon>Bacillati</taxon>
        <taxon>Bacillota</taxon>
        <taxon>Tissierellia</taxon>
        <taxon>Tissierellales</taxon>
        <taxon>Peptoniphilaceae</taxon>
        <taxon>Finegoldia</taxon>
    </lineage>
</organism>
<gene>
    <name evidence="2" type="ORF">B9N49_00370</name>
    <name evidence="1" type="ORF">KIA07_03250</name>
</gene>
<dbReference type="GO" id="GO:0003824">
    <property type="term" value="F:catalytic activity"/>
    <property type="evidence" value="ECO:0007669"/>
    <property type="project" value="InterPro"/>
</dbReference>
<evidence type="ECO:0000313" key="3">
    <source>
        <dbReference type="Proteomes" id="UP000215413"/>
    </source>
</evidence>
<reference evidence="3" key="2">
    <citation type="submission" date="2017-04" db="EMBL/GenBank/DDBJ databases">
        <title>Finegoldia magna isolated from orthopedic joint implant-associated infections.</title>
        <authorList>
            <person name="Bjorklund S."/>
            <person name="Bruggemann H."/>
            <person name="Jensen A."/>
            <person name="Hellmark B."/>
            <person name="Soderquist B."/>
        </authorList>
    </citation>
    <scope>NUCLEOTIDE SEQUENCE [LARGE SCALE GENOMIC DNA]</scope>
    <source>
        <strain evidence="3">CCUG 54800</strain>
    </source>
</reference>
<name>A0A233V1C5_FINMA</name>